<dbReference type="PANTHER" id="PTHR23028:SF53">
    <property type="entry name" value="ACYL_TRANSF_3 DOMAIN-CONTAINING PROTEIN"/>
    <property type="match status" value="1"/>
</dbReference>
<feature type="transmembrane region" description="Helical" evidence="9">
    <location>
        <begin position="93"/>
        <end position="114"/>
    </location>
</feature>
<dbReference type="InterPro" id="IPR002656">
    <property type="entry name" value="Acyl_transf_3_dom"/>
</dbReference>
<feature type="transmembrane region" description="Helical" evidence="9">
    <location>
        <begin position="249"/>
        <end position="268"/>
    </location>
</feature>
<dbReference type="InterPro" id="IPR050879">
    <property type="entry name" value="Acyltransferase_3"/>
</dbReference>
<feature type="transmembrane region" description="Helical" evidence="9">
    <location>
        <begin position="375"/>
        <end position="399"/>
    </location>
</feature>
<dbReference type="InterPro" id="IPR043968">
    <property type="entry name" value="SGNH"/>
</dbReference>
<evidence type="ECO:0000256" key="9">
    <source>
        <dbReference type="SAM" id="Phobius"/>
    </source>
</evidence>
<reference evidence="12 13" key="1">
    <citation type="submission" date="2019-07" db="EMBL/GenBank/DDBJ databases">
        <title>Genomic Encyclopedia of Archaeal and Bacterial Type Strains, Phase II (KMG-II): from individual species to whole genera.</title>
        <authorList>
            <person name="Goeker M."/>
        </authorList>
    </citation>
    <scope>NUCLEOTIDE SEQUENCE [LARGE SCALE GENOMIC DNA]</scope>
    <source>
        <strain evidence="12 13">DSM 46842</strain>
    </source>
</reference>
<dbReference type="AlphaFoldDB" id="A0A5S5CU08"/>
<dbReference type="Pfam" id="PF19040">
    <property type="entry name" value="SGNH"/>
    <property type="match status" value="1"/>
</dbReference>
<evidence type="ECO:0000256" key="2">
    <source>
        <dbReference type="ARBA" id="ARBA00022475"/>
    </source>
</evidence>
<dbReference type="GO" id="GO:0009103">
    <property type="term" value="P:lipopolysaccharide biosynthetic process"/>
    <property type="evidence" value="ECO:0007669"/>
    <property type="project" value="TreeGrafter"/>
</dbReference>
<organism evidence="12 13">
    <name type="scientific">Blastococcus xanthinilyticus</name>
    <dbReference type="NCBI Taxonomy" id="1564164"/>
    <lineage>
        <taxon>Bacteria</taxon>
        <taxon>Bacillati</taxon>
        <taxon>Actinomycetota</taxon>
        <taxon>Actinomycetes</taxon>
        <taxon>Geodermatophilales</taxon>
        <taxon>Geodermatophilaceae</taxon>
        <taxon>Blastococcus</taxon>
    </lineage>
</organism>
<keyword evidence="13" id="KW-1185">Reference proteome</keyword>
<feature type="transmembrane region" description="Helical" evidence="9">
    <location>
        <begin position="226"/>
        <end position="242"/>
    </location>
</feature>
<evidence type="ECO:0000256" key="1">
    <source>
        <dbReference type="ARBA" id="ARBA00004651"/>
    </source>
</evidence>
<evidence type="ECO:0000259" key="10">
    <source>
        <dbReference type="Pfam" id="PF01757"/>
    </source>
</evidence>
<evidence type="ECO:0000256" key="4">
    <source>
        <dbReference type="ARBA" id="ARBA00022692"/>
    </source>
</evidence>
<feature type="region of interest" description="Disordered" evidence="8">
    <location>
        <begin position="1"/>
        <end position="20"/>
    </location>
</feature>
<dbReference type="Gene3D" id="3.40.50.1110">
    <property type="entry name" value="SGNH hydrolase"/>
    <property type="match status" value="1"/>
</dbReference>
<comment type="caution">
    <text evidence="12">The sequence shown here is derived from an EMBL/GenBank/DDBJ whole genome shotgun (WGS) entry which is preliminary data.</text>
</comment>
<keyword evidence="4 9" id="KW-0812">Transmembrane</keyword>
<dbReference type="PANTHER" id="PTHR23028">
    <property type="entry name" value="ACETYLTRANSFERASE"/>
    <property type="match status" value="1"/>
</dbReference>
<evidence type="ECO:0000256" key="7">
    <source>
        <dbReference type="ARBA" id="ARBA00023315"/>
    </source>
</evidence>
<evidence type="ECO:0000256" key="6">
    <source>
        <dbReference type="ARBA" id="ARBA00023136"/>
    </source>
</evidence>
<keyword evidence="5 9" id="KW-1133">Transmembrane helix</keyword>
<accession>A0A5S5CU08</accession>
<feature type="transmembrane region" description="Helical" evidence="9">
    <location>
        <begin position="53"/>
        <end position="72"/>
    </location>
</feature>
<keyword evidence="6 9" id="KW-0472">Membrane</keyword>
<dbReference type="SUPFAM" id="SSF52266">
    <property type="entry name" value="SGNH hydrolase"/>
    <property type="match status" value="1"/>
</dbReference>
<dbReference type="Pfam" id="PF01757">
    <property type="entry name" value="Acyl_transf_3"/>
    <property type="match status" value="1"/>
</dbReference>
<evidence type="ECO:0000313" key="13">
    <source>
        <dbReference type="Proteomes" id="UP000322499"/>
    </source>
</evidence>
<dbReference type="GO" id="GO:0005886">
    <property type="term" value="C:plasma membrane"/>
    <property type="evidence" value="ECO:0007669"/>
    <property type="project" value="UniProtKB-SubCell"/>
</dbReference>
<evidence type="ECO:0000256" key="3">
    <source>
        <dbReference type="ARBA" id="ARBA00022679"/>
    </source>
</evidence>
<keyword evidence="7" id="KW-0012">Acyltransferase</keyword>
<dbReference type="EMBL" id="VNHW01000007">
    <property type="protein sequence ID" value="TYP87203.1"/>
    <property type="molecule type" value="Genomic_DNA"/>
</dbReference>
<feature type="transmembrane region" description="Helical" evidence="9">
    <location>
        <begin position="165"/>
        <end position="182"/>
    </location>
</feature>
<feature type="transmembrane region" description="Helical" evidence="9">
    <location>
        <begin position="189"/>
        <end position="206"/>
    </location>
</feature>
<protein>
    <submittedName>
        <fullName evidence="12">Peptidoglycan/LPS O-acetylase OafA/YrhL</fullName>
    </submittedName>
</protein>
<name>A0A5S5CU08_9ACTN</name>
<feature type="domain" description="SGNH" evidence="11">
    <location>
        <begin position="476"/>
        <end position="703"/>
    </location>
</feature>
<evidence type="ECO:0000256" key="8">
    <source>
        <dbReference type="SAM" id="MobiDB-lite"/>
    </source>
</evidence>
<dbReference type="GO" id="GO:0016747">
    <property type="term" value="F:acyltransferase activity, transferring groups other than amino-acyl groups"/>
    <property type="evidence" value="ECO:0007669"/>
    <property type="project" value="InterPro"/>
</dbReference>
<evidence type="ECO:0000313" key="12">
    <source>
        <dbReference type="EMBL" id="TYP87203.1"/>
    </source>
</evidence>
<gene>
    <name evidence="12" type="ORF">BD833_107143</name>
</gene>
<keyword evidence="3" id="KW-0808">Transferase</keyword>
<sequence length="712" mass="75728">MPMTGTDQAANRTTPRPPGRPLRYRADIQGLRAVAVGLVVADHILGWPHGGFVGVDVFFVISGYLITSLLLRELRTTGTVSFRDFYVRRAKRILPAAMVVLVVTVAIGYVVWFLPRANQSALDALAAALFVENWHLVAVGSDYLQASGPVSPVQHYWSLSIEEQFYAVWPLLLFAAFGLFDLRRRPGRLRWLITAGIVLSLAWAAYRTSTAPTAAYFDTFARAAELLSGALVAVVAGQVALADRFRAGLSVAGLVVVLGSAVVISPTSPFPFPWVLAPVLGTAMVLLADPPASPATVLLTNPVAQRLGQWSYSIYLWHFPVVVFGVVLLGGSIGVELGLVALTLLLAAASYRWVERPVLALRSRPRYTSGWERRRGTGVLLPVSLAAVLLVLGTAQFWAPASLRGAGTLSADPASSGDRPPAAVLSERVQDALAADSWPADLRPSFDELGPEQQAVAMGTAAPGCRNIVGASDEPLVCQSGPEDASRTALLVGDSVAMSWAPTVNATFEGDDWQVLALGYANCPFIDVAVAPEIEAPGFPEECAAARDGTLEFIEETSPEVLVVSAGQGYLGDLVSGAEGEDVLDEWQRGLESTLEAVQPYVGSVVVLSNPPLGADPRECGVRLGSPDDCVREMTRGYVDKSAAERAAVEELQAAGADVTYVDTRDLFCADDRCPAFIGSVLLRTDETHLTAAAAELVTAAIRDMVPARLTS</sequence>
<feature type="compositionally biased region" description="Polar residues" evidence="8">
    <location>
        <begin position="1"/>
        <end position="11"/>
    </location>
</feature>
<comment type="subcellular location">
    <subcellularLocation>
        <location evidence="1">Cell membrane</location>
        <topology evidence="1">Multi-pass membrane protein</topology>
    </subcellularLocation>
</comment>
<feature type="domain" description="Acyltransferase 3" evidence="10">
    <location>
        <begin position="26"/>
        <end position="349"/>
    </location>
</feature>
<evidence type="ECO:0000259" key="11">
    <source>
        <dbReference type="Pfam" id="PF19040"/>
    </source>
</evidence>
<keyword evidence="2" id="KW-1003">Cell membrane</keyword>
<dbReference type="InterPro" id="IPR036514">
    <property type="entry name" value="SGNH_hydro_sf"/>
</dbReference>
<dbReference type="Proteomes" id="UP000322499">
    <property type="component" value="Unassembled WGS sequence"/>
</dbReference>
<evidence type="ECO:0000256" key="5">
    <source>
        <dbReference type="ARBA" id="ARBA00022989"/>
    </source>
</evidence>
<proteinExistence type="predicted"/>